<dbReference type="Pfam" id="PF13545">
    <property type="entry name" value="HTH_Crp_2"/>
    <property type="match status" value="1"/>
</dbReference>
<dbReference type="InterPro" id="IPR012318">
    <property type="entry name" value="HTH_CRP"/>
</dbReference>
<dbReference type="SUPFAM" id="SSF46785">
    <property type="entry name" value="Winged helix' DNA-binding domain"/>
    <property type="match status" value="1"/>
</dbReference>
<feature type="domain" description="HTH crp-type" evidence="5">
    <location>
        <begin position="153"/>
        <end position="225"/>
    </location>
</feature>
<evidence type="ECO:0000259" key="4">
    <source>
        <dbReference type="PROSITE" id="PS50042"/>
    </source>
</evidence>
<name>A0A381V5W3_9ZZZZ</name>
<organism evidence="6">
    <name type="scientific">marine metagenome</name>
    <dbReference type="NCBI Taxonomy" id="408172"/>
    <lineage>
        <taxon>unclassified sequences</taxon>
        <taxon>metagenomes</taxon>
        <taxon>ecological metagenomes</taxon>
    </lineage>
</organism>
<evidence type="ECO:0000256" key="2">
    <source>
        <dbReference type="ARBA" id="ARBA00023125"/>
    </source>
</evidence>
<dbReference type="Pfam" id="PF00027">
    <property type="entry name" value="cNMP_binding"/>
    <property type="match status" value="1"/>
</dbReference>
<dbReference type="EMBL" id="UINC01007945">
    <property type="protein sequence ID" value="SVA35779.1"/>
    <property type="molecule type" value="Genomic_DNA"/>
</dbReference>
<dbReference type="GO" id="GO:0003677">
    <property type="term" value="F:DNA binding"/>
    <property type="evidence" value="ECO:0007669"/>
    <property type="project" value="UniProtKB-KW"/>
</dbReference>
<dbReference type="PANTHER" id="PTHR24567">
    <property type="entry name" value="CRP FAMILY TRANSCRIPTIONAL REGULATORY PROTEIN"/>
    <property type="match status" value="1"/>
</dbReference>
<dbReference type="InterPro" id="IPR036390">
    <property type="entry name" value="WH_DNA-bd_sf"/>
</dbReference>
<dbReference type="CDD" id="cd00038">
    <property type="entry name" value="CAP_ED"/>
    <property type="match status" value="1"/>
</dbReference>
<proteinExistence type="predicted"/>
<feature type="domain" description="Cyclic nucleotide-binding" evidence="4">
    <location>
        <begin position="19"/>
        <end position="139"/>
    </location>
</feature>
<gene>
    <name evidence="6" type="ORF">METZ01_LOCUS88633</name>
</gene>
<evidence type="ECO:0000259" key="5">
    <source>
        <dbReference type="PROSITE" id="PS51063"/>
    </source>
</evidence>
<dbReference type="AlphaFoldDB" id="A0A381V5W3"/>
<dbReference type="InterPro" id="IPR018490">
    <property type="entry name" value="cNMP-bd_dom_sf"/>
</dbReference>
<dbReference type="InterPro" id="IPR050397">
    <property type="entry name" value="Env_Response_Regulators"/>
</dbReference>
<evidence type="ECO:0000256" key="1">
    <source>
        <dbReference type="ARBA" id="ARBA00023015"/>
    </source>
</evidence>
<sequence length="237" mass="26451">MDHTDSHTVSYQALTQIRILQSLGSGELTDLAGNCQWKRYGTGEEIVAEREETSDIHFVCQGRVSAKTYSSSGKEVTYAELTAGAVFGELSAIDGKPRSAFIVAIEESLIASVSDSFFRQFLEKNPPVVWNLLEDLAGRLRDMDEKIFEFSTLGARNRIHAELLRLSREATREGDLLKVSPAPTHADLASRTNTTRESVTRELSHLKKIGLLEADRHHLVIHDIDTLSRIVHEVVDH</sequence>
<dbReference type="InterPro" id="IPR036388">
    <property type="entry name" value="WH-like_DNA-bd_sf"/>
</dbReference>
<keyword evidence="1" id="KW-0805">Transcription regulation</keyword>
<keyword evidence="3" id="KW-0804">Transcription</keyword>
<dbReference type="SMART" id="SM00419">
    <property type="entry name" value="HTH_CRP"/>
    <property type="match status" value="1"/>
</dbReference>
<dbReference type="InterPro" id="IPR014710">
    <property type="entry name" value="RmlC-like_jellyroll"/>
</dbReference>
<reference evidence="6" key="1">
    <citation type="submission" date="2018-05" db="EMBL/GenBank/DDBJ databases">
        <authorList>
            <person name="Lanie J.A."/>
            <person name="Ng W.-L."/>
            <person name="Kazmierczak K.M."/>
            <person name="Andrzejewski T.M."/>
            <person name="Davidsen T.M."/>
            <person name="Wayne K.J."/>
            <person name="Tettelin H."/>
            <person name="Glass J.I."/>
            <person name="Rusch D."/>
            <person name="Podicherti R."/>
            <person name="Tsui H.-C.T."/>
            <person name="Winkler M.E."/>
        </authorList>
    </citation>
    <scope>NUCLEOTIDE SEQUENCE</scope>
</reference>
<dbReference type="PROSITE" id="PS50042">
    <property type="entry name" value="CNMP_BINDING_3"/>
    <property type="match status" value="1"/>
</dbReference>
<keyword evidence="2" id="KW-0238">DNA-binding</keyword>
<dbReference type="InterPro" id="IPR000595">
    <property type="entry name" value="cNMP-bd_dom"/>
</dbReference>
<evidence type="ECO:0000256" key="3">
    <source>
        <dbReference type="ARBA" id="ARBA00023163"/>
    </source>
</evidence>
<evidence type="ECO:0008006" key="7">
    <source>
        <dbReference type="Google" id="ProtNLM"/>
    </source>
</evidence>
<evidence type="ECO:0000313" key="6">
    <source>
        <dbReference type="EMBL" id="SVA35779.1"/>
    </source>
</evidence>
<dbReference type="SUPFAM" id="SSF51206">
    <property type="entry name" value="cAMP-binding domain-like"/>
    <property type="match status" value="1"/>
</dbReference>
<dbReference type="PROSITE" id="PS51063">
    <property type="entry name" value="HTH_CRP_2"/>
    <property type="match status" value="1"/>
</dbReference>
<accession>A0A381V5W3</accession>
<protein>
    <recommendedName>
        <fullName evidence="7">Cyclic nucleotide-binding domain-containing protein</fullName>
    </recommendedName>
</protein>
<dbReference type="SMART" id="SM00100">
    <property type="entry name" value="cNMP"/>
    <property type="match status" value="1"/>
</dbReference>
<dbReference type="PANTHER" id="PTHR24567:SF74">
    <property type="entry name" value="HTH-TYPE TRANSCRIPTIONAL REGULATOR ARCR"/>
    <property type="match status" value="1"/>
</dbReference>
<dbReference type="GO" id="GO:0003700">
    <property type="term" value="F:DNA-binding transcription factor activity"/>
    <property type="evidence" value="ECO:0007669"/>
    <property type="project" value="TreeGrafter"/>
</dbReference>
<dbReference type="Gene3D" id="2.60.120.10">
    <property type="entry name" value="Jelly Rolls"/>
    <property type="match status" value="1"/>
</dbReference>
<dbReference type="Gene3D" id="1.10.10.10">
    <property type="entry name" value="Winged helix-like DNA-binding domain superfamily/Winged helix DNA-binding domain"/>
    <property type="match status" value="1"/>
</dbReference>
<dbReference type="GO" id="GO:0005829">
    <property type="term" value="C:cytosol"/>
    <property type="evidence" value="ECO:0007669"/>
    <property type="project" value="TreeGrafter"/>
</dbReference>